<reference evidence="3 4" key="1">
    <citation type="submission" date="2017-06" db="EMBL/GenBank/DDBJ databases">
        <title>Novel microbial phyla capable of carbon fixation and sulfur reduction in deep-sea sediments.</title>
        <authorList>
            <person name="Huang J."/>
            <person name="Baker B."/>
            <person name="Wang Y."/>
        </authorList>
    </citation>
    <scope>NUCLEOTIDE SEQUENCE [LARGE SCALE GENOMIC DNA]</scope>
    <source>
        <strain evidence="3">B3_TA06</strain>
    </source>
</reference>
<evidence type="ECO:0000313" key="3">
    <source>
        <dbReference type="EMBL" id="TKJ43130.1"/>
    </source>
</evidence>
<dbReference type="EMBL" id="NJBO01000006">
    <property type="protein sequence ID" value="TKJ43130.1"/>
    <property type="molecule type" value="Genomic_DNA"/>
</dbReference>
<dbReference type="Proteomes" id="UP000317778">
    <property type="component" value="Unassembled WGS sequence"/>
</dbReference>
<dbReference type="AlphaFoldDB" id="A0A532V7G2"/>
<proteinExistence type="predicted"/>
<gene>
    <name evidence="3" type="ORF">CEE36_05110</name>
</gene>
<comment type="caution">
    <text evidence="3">The sequence shown here is derived from an EMBL/GenBank/DDBJ whole genome shotgun (WGS) entry which is preliminary data.</text>
</comment>
<dbReference type="NCBIfam" id="TIGR02605">
    <property type="entry name" value="CxxC_CxxC_SSSS"/>
    <property type="match status" value="1"/>
</dbReference>
<organism evidence="3 4">
    <name type="scientific">candidate division TA06 bacterium B3_TA06</name>
    <dbReference type="NCBI Taxonomy" id="2012487"/>
    <lineage>
        <taxon>Bacteria</taxon>
        <taxon>Bacteria division TA06</taxon>
    </lineage>
</organism>
<dbReference type="SMART" id="SM00834">
    <property type="entry name" value="CxxC_CXXC_SSSS"/>
    <property type="match status" value="1"/>
</dbReference>
<evidence type="ECO:0000259" key="2">
    <source>
        <dbReference type="SMART" id="SM00834"/>
    </source>
</evidence>
<sequence length="75" mass="7874">MPIREFCCRDCGASFEFLILKKSDEAKASCPKCKSRNLERLLSVFGVAGAVERPTASGGGGCSTCSSSDCSTCGR</sequence>
<evidence type="ECO:0000256" key="1">
    <source>
        <dbReference type="SAM" id="MobiDB-lite"/>
    </source>
</evidence>
<accession>A0A532V7G2</accession>
<dbReference type="Pfam" id="PF09723">
    <property type="entry name" value="Zn_ribbon_8"/>
    <property type="match status" value="1"/>
</dbReference>
<evidence type="ECO:0000313" key="4">
    <source>
        <dbReference type="Proteomes" id="UP000317778"/>
    </source>
</evidence>
<dbReference type="InterPro" id="IPR013429">
    <property type="entry name" value="Regulatory_FmdB_Zinc_ribbon"/>
</dbReference>
<feature type="region of interest" description="Disordered" evidence="1">
    <location>
        <begin position="54"/>
        <end position="75"/>
    </location>
</feature>
<feature type="compositionally biased region" description="Low complexity" evidence="1">
    <location>
        <begin position="63"/>
        <end position="75"/>
    </location>
</feature>
<protein>
    <submittedName>
        <fullName evidence="3">FmdB family transcriptional regulator</fullName>
    </submittedName>
</protein>
<name>A0A532V7G2_UNCT6</name>
<feature type="domain" description="Putative regulatory protein FmdB zinc ribbon" evidence="2">
    <location>
        <begin position="1"/>
        <end position="43"/>
    </location>
</feature>